<dbReference type="GO" id="GO:0046688">
    <property type="term" value="P:response to copper ion"/>
    <property type="evidence" value="ECO:0007669"/>
    <property type="project" value="InterPro"/>
</dbReference>
<evidence type="ECO:0000256" key="3">
    <source>
        <dbReference type="ARBA" id="ARBA00022692"/>
    </source>
</evidence>
<evidence type="ECO:0000256" key="4">
    <source>
        <dbReference type="ARBA" id="ARBA00022723"/>
    </source>
</evidence>
<dbReference type="EMBL" id="ACWF01000068">
    <property type="protein sequence ID" value="EHL78489.1"/>
    <property type="molecule type" value="Genomic_DNA"/>
</dbReference>
<name>G9QK27_9BACI</name>
<evidence type="ECO:0000259" key="10">
    <source>
        <dbReference type="Pfam" id="PF04234"/>
    </source>
</evidence>
<evidence type="ECO:0000256" key="5">
    <source>
        <dbReference type="ARBA" id="ARBA00022729"/>
    </source>
</evidence>
<evidence type="ECO:0000313" key="13">
    <source>
        <dbReference type="Proteomes" id="UP000011747"/>
    </source>
</evidence>
<feature type="transmembrane region" description="Helical" evidence="9">
    <location>
        <begin position="341"/>
        <end position="359"/>
    </location>
</feature>
<evidence type="ECO:0008006" key="14">
    <source>
        <dbReference type="Google" id="ProtNLM"/>
    </source>
</evidence>
<dbReference type="HOGENOM" id="CLU_023176_1_1_9"/>
<dbReference type="InterPro" id="IPR032694">
    <property type="entry name" value="CopC/D"/>
</dbReference>
<evidence type="ECO:0000256" key="6">
    <source>
        <dbReference type="ARBA" id="ARBA00022989"/>
    </source>
</evidence>
<dbReference type="GO" id="GO:0006825">
    <property type="term" value="P:copper ion transport"/>
    <property type="evidence" value="ECO:0007669"/>
    <property type="project" value="InterPro"/>
</dbReference>
<keyword evidence="8 9" id="KW-0472">Membrane</keyword>
<protein>
    <recommendedName>
        <fullName evidence="14">Copper resistance protein CopC</fullName>
    </recommendedName>
</protein>
<evidence type="ECO:0000256" key="1">
    <source>
        <dbReference type="ARBA" id="ARBA00004651"/>
    </source>
</evidence>
<proteinExistence type="predicted"/>
<evidence type="ECO:0000256" key="8">
    <source>
        <dbReference type="ARBA" id="ARBA00023136"/>
    </source>
</evidence>
<comment type="caution">
    <text evidence="12">The sequence shown here is derived from an EMBL/GenBank/DDBJ whole genome shotgun (WGS) entry which is preliminary data.</text>
</comment>
<dbReference type="GO" id="GO:0005886">
    <property type="term" value="C:plasma membrane"/>
    <property type="evidence" value="ECO:0007669"/>
    <property type="project" value="UniProtKB-SubCell"/>
</dbReference>
<feature type="transmembrane region" description="Helical" evidence="9">
    <location>
        <begin position="379"/>
        <end position="398"/>
    </location>
</feature>
<reference evidence="12 13" key="1">
    <citation type="submission" date="2011-09" db="EMBL/GenBank/DDBJ databases">
        <title>The Genome Sequence of Bacillus smithii 7_3_47FAA.</title>
        <authorList>
            <consortium name="The Broad Institute Genome Sequencing Platform"/>
            <person name="Earl A."/>
            <person name="Ward D."/>
            <person name="Feldgarden M."/>
            <person name="Gevers D."/>
            <person name="Daigneault M."/>
            <person name="Strauss J."/>
            <person name="Allen-Vercoe E."/>
            <person name="Young S.K."/>
            <person name="Zeng Q."/>
            <person name="Gargeya S."/>
            <person name="Fitzgerald M."/>
            <person name="Haas B."/>
            <person name="Abouelleil A."/>
            <person name="Alvarado L."/>
            <person name="Arachchi H.M."/>
            <person name="Berlin A."/>
            <person name="Brown A."/>
            <person name="Chapman S.B."/>
            <person name="Chen Z."/>
            <person name="Dunbar C."/>
            <person name="Freedman E."/>
            <person name="Gearin G."/>
            <person name="Goldberg J."/>
            <person name="Griggs A."/>
            <person name="Gujja S."/>
            <person name="Heiman D."/>
            <person name="Howarth C."/>
            <person name="Larson L."/>
            <person name="Lui A."/>
            <person name="MacDonald P.J.P."/>
            <person name="Montmayeur A."/>
            <person name="Murphy C."/>
            <person name="Neiman D."/>
            <person name="Pearson M."/>
            <person name="Priest M."/>
            <person name="Roberts A."/>
            <person name="Saif S."/>
            <person name="Shea T."/>
            <person name="Shenoy N."/>
            <person name="Sisk P."/>
            <person name="Stolte C."/>
            <person name="Sykes S."/>
            <person name="Wortman J."/>
            <person name="Nusbaum C."/>
            <person name="Birren B."/>
        </authorList>
    </citation>
    <scope>NUCLEOTIDE SEQUENCE [LARGE SCALE GENOMIC DNA]</scope>
    <source>
        <strain evidence="12 13">7_3_47FAA</strain>
    </source>
</reference>
<organism evidence="12 13">
    <name type="scientific">Bacillus smithii 7_3_47FAA</name>
    <dbReference type="NCBI Taxonomy" id="665952"/>
    <lineage>
        <taxon>Bacteria</taxon>
        <taxon>Bacillati</taxon>
        <taxon>Bacillota</taxon>
        <taxon>Bacilli</taxon>
        <taxon>Bacillales</taxon>
        <taxon>Bacillaceae</taxon>
        <taxon>Bacillus</taxon>
    </lineage>
</organism>
<dbReference type="Pfam" id="PF05425">
    <property type="entry name" value="CopD"/>
    <property type="match status" value="1"/>
</dbReference>
<dbReference type="SUPFAM" id="SSF81296">
    <property type="entry name" value="E set domains"/>
    <property type="match status" value="1"/>
</dbReference>
<keyword evidence="7" id="KW-0186">Copper</keyword>
<gene>
    <name evidence="12" type="ORF">HMPREF1015_01566</name>
</gene>
<keyword evidence="6 9" id="KW-1133">Transmembrane helix</keyword>
<keyword evidence="5" id="KW-0732">Signal</keyword>
<keyword evidence="2" id="KW-1003">Cell membrane</keyword>
<feature type="transmembrane region" description="Helical" evidence="9">
    <location>
        <begin position="298"/>
        <end position="320"/>
    </location>
</feature>
<dbReference type="InterPro" id="IPR008457">
    <property type="entry name" value="Cu-R_CopD_dom"/>
</dbReference>
<dbReference type="PANTHER" id="PTHR34820:SF4">
    <property type="entry name" value="INNER MEMBRANE PROTEIN YEBZ"/>
    <property type="match status" value="1"/>
</dbReference>
<feature type="domain" description="Copper resistance protein D" evidence="11">
    <location>
        <begin position="337"/>
        <end position="428"/>
    </location>
</feature>
<dbReference type="Proteomes" id="UP000011747">
    <property type="component" value="Unassembled WGS sequence"/>
</dbReference>
<dbReference type="PATRIC" id="fig|665952.3.peg.1351"/>
<evidence type="ECO:0000256" key="7">
    <source>
        <dbReference type="ARBA" id="ARBA00023008"/>
    </source>
</evidence>
<feature type="domain" description="CopC" evidence="10">
    <location>
        <begin position="27"/>
        <end position="123"/>
    </location>
</feature>
<accession>G9QK27</accession>
<evidence type="ECO:0000259" key="11">
    <source>
        <dbReference type="Pfam" id="PF05425"/>
    </source>
</evidence>
<dbReference type="InterPro" id="IPR014755">
    <property type="entry name" value="Cu-Rt/internalin_Ig-like"/>
</dbReference>
<keyword evidence="3 9" id="KW-0812">Transmembrane</keyword>
<evidence type="ECO:0000256" key="9">
    <source>
        <dbReference type="SAM" id="Phobius"/>
    </source>
</evidence>
<keyword evidence="13" id="KW-1185">Reference proteome</keyword>
<evidence type="ECO:0000313" key="12">
    <source>
        <dbReference type="EMBL" id="EHL78489.1"/>
    </source>
</evidence>
<dbReference type="InterPro" id="IPR007348">
    <property type="entry name" value="CopC_dom"/>
</dbReference>
<dbReference type="PANTHER" id="PTHR34820">
    <property type="entry name" value="INNER MEMBRANE PROTEIN YEBZ"/>
    <property type="match status" value="1"/>
</dbReference>
<dbReference type="Pfam" id="PF04234">
    <property type="entry name" value="CopC"/>
    <property type="match status" value="1"/>
</dbReference>
<dbReference type="InterPro" id="IPR014756">
    <property type="entry name" value="Ig_E-set"/>
</dbReference>
<feature type="transmembrane region" description="Helical" evidence="9">
    <location>
        <begin position="410"/>
        <end position="429"/>
    </location>
</feature>
<comment type="subcellular location">
    <subcellularLocation>
        <location evidence="1">Cell membrane</location>
        <topology evidence="1">Multi-pass membrane protein</topology>
    </subcellularLocation>
</comment>
<dbReference type="GO" id="GO:0005507">
    <property type="term" value="F:copper ion binding"/>
    <property type="evidence" value="ECO:0007669"/>
    <property type="project" value="InterPro"/>
</dbReference>
<feature type="transmembrane region" description="Helical" evidence="9">
    <location>
        <begin position="151"/>
        <end position="171"/>
    </location>
</feature>
<feature type="transmembrane region" description="Helical" evidence="9">
    <location>
        <begin position="228"/>
        <end position="251"/>
    </location>
</feature>
<dbReference type="GO" id="GO:0042597">
    <property type="term" value="C:periplasmic space"/>
    <property type="evidence" value="ECO:0007669"/>
    <property type="project" value="InterPro"/>
</dbReference>
<dbReference type="Gene3D" id="2.60.40.1220">
    <property type="match status" value="1"/>
</dbReference>
<dbReference type="AlphaFoldDB" id="G9QK27"/>
<keyword evidence="4" id="KW-0479">Metal-binding</keyword>
<feature type="transmembrane region" description="Helical" evidence="9">
    <location>
        <begin position="263"/>
        <end position="286"/>
    </location>
</feature>
<dbReference type="RefSeq" id="WP_003353661.1">
    <property type="nucleotide sequence ID" value="NZ_JH414748.1"/>
</dbReference>
<sequence>MKSIKIGLAIFIIFMLCVFHPSLSQAHAYIIQSSPSENEVLDKGPANVKITFNEAVQPVFHSLKVLDEKGKRVDRGDGHVEKNHPSILTASLKKNLPKGTYVIRWKVISGDGHPVEGTIPFRIGDGSQSNAPLANETKGYFPKADMILIRWLQYVSYALLIGVIFFQLCILPPRKNSLESFLSRRNLLVWISAVGITVSILLSLPLQAKLDADVSWLNAFQFSYVKNTLFYTNFGPVFLAQWILLIFLYLFLIKALRHDRSGWLIASWMVGFGLLLTKAFIGHAATAEHRLLALMADFLHLAAASIWLGSLLSICFLLPASLSQQDQEDHKSSYWKAIHRFSVWGMVISAIILATGLYSGSIHIPNWHSVISTTYGRFFLAKVFLFVVMMAFAAYHWVRGRKKEKILGRTVWIEFSVGILMLAVAAMLANMPTAFEENGAFHETKKSENGYVVSLKVDPADVGKNSFYINIVNNQGKSVQGLQQVVMTMTLLDMDMGNTTIQVPTESIGSGYVTGTIPMAGNWKIHIHGLTQSFDSIDADFQLYISDKK</sequence>
<evidence type="ECO:0000256" key="2">
    <source>
        <dbReference type="ARBA" id="ARBA00022475"/>
    </source>
</evidence>
<feature type="transmembrane region" description="Helical" evidence="9">
    <location>
        <begin position="187"/>
        <end position="208"/>
    </location>
</feature>